<sequence>METPDFRSYFLIRIKLARTVNEIHGDCSLPSLTPALASLPSRDGPQGPVLDPPCETNSEEDDDSDGVHLQAEVGIDHCTTCRDHSRPEHHDKVPEDDWEALSQPEKDKIRLKDCLLMWDNA</sequence>
<gene>
    <name evidence="2" type="ORF">FKW44_008756</name>
</gene>
<feature type="region of interest" description="Disordered" evidence="1">
    <location>
        <begin position="34"/>
        <end position="66"/>
    </location>
</feature>
<proteinExistence type="predicted"/>
<evidence type="ECO:0000313" key="2">
    <source>
        <dbReference type="EMBL" id="QQP55536.1"/>
    </source>
</evidence>
<reference evidence="3" key="1">
    <citation type="submission" date="2021-01" db="EMBL/GenBank/DDBJ databases">
        <title>Caligus Genome Assembly.</title>
        <authorList>
            <person name="Gallardo-Escarate C."/>
        </authorList>
    </citation>
    <scope>NUCLEOTIDE SEQUENCE [LARGE SCALE GENOMIC DNA]</scope>
</reference>
<protein>
    <submittedName>
        <fullName evidence="2">Uncharacterized protein</fullName>
    </submittedName>
</protein>
<name>A0A7T8QUH8_CALRO</name>
<accession>A0A7T8QUH8</accession>
<evidence type="ECO:0000313" key="3">
    <source>
        <dbReference type="Proteomes" id="UP000595437"/>
    </source>
</evidence>
<organism evidence="2 3">
    <name type="scientific">Caligus rogercresseyi</name>
    <name type="common">Sea louse</name>
    <dbReference type="NCBI Taxonomy" id="217165"/>
    <lineage>
        <taxon>Eukaryota</taxon>
        <taxon>Metazoa</taxon>
        <taxon>Ecdysozoa</taxon>
        <taxon>Arthropoda</taxon>
        <taxon>Crustacea</taxon>
        <taxon>Multicrustacea</taxon>
        <taxon>Hexanauplia</taxon>
        <taxon>Copepoda</taxon>
        <taxon>Siphonostomatoida</taxon>
        <taxon>Caligidae</taxon>
        <taxon>Caligus</taxon>
    </lineage>
</organism>
<feature type="compositionally biased region" description="Basic and acidic residues" evidence="1">
    <location>
        <begin position="80"/>
        <end position="95"/>
    </location>
</feature>
<dbReference type="Proteomes" id="UP000595437">
    <property type="component" value="Chromosome 5"/>
</dbReference>
<evidence type="ECO:0000256" key="1">
    <source>
        <dbReference type="SAM" id="MobiDB-lite"/>
    </source>
</evidence>
<feature type="non-terminal residue" evidence="2">
    <location>
        <position position="121"/>
    </location>
</feature>
<keyword evidence="3" id="KW-1185">Reference proteome</keyword>
<dbReference type="EMBL" id="CP045894">
    <property type="protein sequence ID" value="QQP55536.1"/>
    <property type="molecule type" value="Genomic_DNA"/>
</dbReference>
<dbReference type="OrthoDB" id="10017160at2759"/>
<dbReference type="AlphaFoldDB" id="A0A7T8QUH8"/>
<feature type="region of interest" description="Disordered" evidence="1">
    <location>
        <begin position="80"/>
        <end position="99"/>
    </location>
</feature>